<sequence length="505" mass="56769">MPKIPFTVRRDGRYYFRRRARWENGNDLTVIIPLSTCSAQEARGRSAALAAHFDKVKKAVGAYFNLDRTLEPEMLKGLFETELRSCLARLIEQFYNPSCDPVALIEQARTHASAYDLAQRPGQIPELTDAHRKMLAEAGHDDEAIEWVACDLDRYCGKDTINDETMALIAEGLGIEPTPAIIGRMKHIHLQAQAEAHRLAAHFLDDDVQAAFDPEEVLLQKRRSNGTPLSFAVPHPGPAALPSANLPLPTDCQDNEHTTLDCVFVEYHSQRFSEVIPKIIRTAFGAKLWNRGLAQYERVLRTFAWITGDKPLGDYNHADVAKFKNGLLRMPRDYRPAKDFDRSFEEIAETFPLTKKNARSLNTVKRDLSYMSTAYDILAEDEWRPKIPNVKALDFSKAKLAKGTKTAPEAERPVWTVDHMKCLFSAPLWNGCGGNLHRLDGNAGDEVYHDAAYWLPLLLYYTHATVNEIAGLRLDEVHTGDVVPHVDIKDNDIRGENGVDGGAKK</sequence>
<accession>A0ABU2ZLK3</accession>
<dbReference type="InterPro" id="IPR011010">
    <property type="entry name" value="DNA_brk_join_enz"/>
</dbReference>
<dbReference type="SUPFAM" id="SSF56349">
    <property type="entry name" value="DNA breaking-rejoining enzymes"/>
    <property type="match status" value="1"/>
</dbReference>
<proteinExistence type="predicted"/>
<evidence type="ECO:0000313" key="1">
    <source>
        <dbReference type="EMBL" id="MDT0576918.1"/>
    </source>
</evidence>
<comment type="caution">
    <text evidence="1">The sequence shown here is derived from an EMBL/GenBank/DDBJ whole genome shotgun (WGS) entry which is preliminary data.</text>
</comment>
<protein>
    <recommendedName>
        <fullName evidence="3">Integrase</fullName>
    </recommendedName>
</protein>
<dbReference type="Proteomes" id="UP001259803">
    <property type="component" value="Unassembled WGS sequence"/>
</dbReference>
<evidence type="ECO:0000313" key="2">
    <source>
        <dbReference type="Proteomes" id="UP001259803"/>
    </source>
</evidence>
<dbReference type="RefSeq" id="WP_311341494.1">
    <property type="nucleotide sequence ID" value="NZ_JAVRHS010000013.1"/>
</dbReference>
<organism evidence="1 2">
    <name type="scientific">Croceicoccus esteveae</name>
    <dbReference type="NCBI Taxonomy" id="3075597"/>
    <lineage>
        <taxon>Bacteria</taxon>
        <taxon>Pseudomonadati</taxon>
        <taxon>Pseudomonadota</taxon>
        <taxon>Alphaproteobacteria</taxon>
        <taxon>Sphingomonadales</taxon>
        <taxon>Erythrobacteraceae</taxon>
        <taxon>Croceicoccus</taxon>
    </lineage>
</organism>
<keyword evidence="2" id="KW-1185">Reference proteome</keyword>
<name>A0ABU2ZLK3_9SPHN</name>
<reference evidence="1 2" key="1">
    <citation type="submission" date="2023-09" db="EMBL/GenBank/DDBJ databases">
        <authorList>
            <person name="Rey-Velasco X."/>
        </authorList>
    </citation>
    <scope>NUCLEOTIDE SEQUENCE [LARGE SCALE GENOMIC DNA]</scope>
    <source>
        <strain evidence="1 2">F390</strain>
    </source>
</reference>
<dbReference type="EMBL" id="JAVRHS010000013">
    <property type="protein sequence ID" value="MDT0576918.1"/>
    <property type="molecule type" value="Genomic_DNA"/>
</dbReference>
<evidence type="ECO:0008006" key="3">
    <source>
        <dbReference type="Google" id="ProtNLM"/>
    </source>
</evidence>
<gene>
    <name evidence="1" type="ORF">RM533_12140</name>
</gene>